<dbReference type="PANTHER" id="PTHR10226">
    <property type="entry name" value="A KINASE ANCHOR PROTEIN"/>
    <property type="match status" value="1"/>
</dbReference>
<comment type="caution">
    <text evidence="1">The sequence shown here is derived from an EMBL/GenBank/DDBJ whole genome shotgun (WGS) entry which is preliminary data.</text>
</comment>
<dbReference type="AlphaFoldDB" id="A0A7J7ZGK8"/>
<gene>
    <name evidence="1" type="ORF">mPipKuh1_000501</name>
</gene>
<dbReference type="GO" id="GO:0016301">
    <property type="term" value="F:kinase activity"/>
    <property type="evidence" value="ECO:0007669"/>
    <property type="project" value="UniProtKB-KW"/>
</dbReference>
<reference evidence="1 2" key="1">
    <citation type="journal article" date="2020" name="Nature">
        <title>Six reference-quality genomes reveal evolution of bat adaptations.</title>
        <authorList>
            <person name="Jebb D."/>
            <person name="Huang Z."/>
            <person name="Pippel M."/>
            <person name="Hughes G.M."/>
            <person name="Lavrichenko K."/>
            <person name="Devanna P."/>
            <person name="Winkler S."/>
            <person name="Jermiin L.S."/>
            <person name="Skirmuntt E.C."/>
            <person name="Katzourakis A."/>
            <person name="Burkitt-Gray L."/>
            <person name="Ray D.A."/>
            <person name="Sullivan K.A.M."/>
            <person name="Roscito J.G."/>
            <person name="Kirilenko B.M."/>
            <person name="Davalos L.M."/>
            <person name="Corthals A.P."/>
            <person name="Power M.L."/>
            <person name="Jones G."/>
            <person name="Ransome R.D."/>
            <person name="Dechmann D.K.N."/>
            <person name="Locatelli A.G."/>
            <person name="Puechmaille S.J."/>
            <person name="Fedrigo O."/>
            <person name="Jarvis E.D."/>
            <person name="Hiller M."/>
            <person name="Vernes S.C."/>
            <person name="Myers E.W."/>
            <person name="Teeling E.C."/>
        </authorList>
    </citation>
    <scope>NUCLEOTIDE SEQUENCE [LARGE SCALE GENOMIC DNA]</scope>
    <source>
        <strain evidence="1">MPipKuh1</strain>
        <tissue evidence="1">Flight muscle</tissue>
    </source>
</reference>
<organism evidence="1 2">
    <name type="scientific">Pipistrellus kuhlii</name>
    <name type="common">Kuhl's pipistrelle</name>
    <dbReference type="NCBI Taxonomy" id="59472"/>
    <lineage>
        <taxon>Eukaryota</taxon>
        <taxon>Metazoa</taxon>
        <taxon>Chordata</taxon>
        <taxon>Craniata</taxon>
        <taxon>Vertebrata</taxon>
        <taxon>Euteleostomi</taxon>
        <taxon>Mammalia</taxon>
        <taxon>Eutheria</taxon>
        <taxon>Laurasiatheria</taxon>
        <taxon>Chiroptera</taxon>
        <taxon>Yangochiroptera</taxon>
        <taxon>Vespertilionidae</taxon>
        <taxon>Pipistrellus</taxon>
    </lineage>
</organism>
<dbReference type="GO" id="GO:0005737">
    <property type="term" value="C:cytoplasm"/>
    <property type="evidence" value="ECO:0007669"/>
    <property type="project" value="TreeGrafter"/>
</dbReference>
<protein>
    <submittedName>
        <fullName evidence="1">A-kinase anchoring protein 11</fullName>
    </submittedName>
</protein>
<evidence type="ECO:0000313" key="2">
    <source>
        <dbReference type="Proteomes" id="UP000558488"/>
    </source>
</evidence>
<evidence type="ECO:0000313" key="1">
    <source>
        <dbReference type="EMBL" id="KAF6372820.1"/>
    </source>
</evidence>
<dbReference type="InterPro" id="IPR008382">
    <property type="entry name" value="SPHK1-interactor_AKAP_110"/>
</dbReference>
<keyword evidence="1" id="KW-0418">Kinase</keyword>
<dbReference type="GO" id="GO:0008104">
    <property type="term" value="P:intracellular protein localization"/>
    <property type="evidence" value="ECO:0007669"/>
    <property type="project" value="TreeGrafter"/>
</dbReference>
<sequence length="71" mass="8345">MATFQTFRNSHMKTRASVRKSFSEDVFQSVKSLLQSEKELCNIYAEDCLKKDQHTSLTESVEERGKDREER</sequence>
<keyword evidence="1" id="KW-0808">Transferase</keyword>
<dbReference type="Proteomes" id="UP000558488">
    <property type="component" value="Unassembled WGS sequence"/>
</dbReference>
<dbReference type="GO" id="GO:0051018">
    <property type="term" value="F:protein kinase A binding"/>
    <property type="evidence" value="ECO:0007669"/>
    <property type="project" value="TreeGrafter"/>
</dbReference>
<keyword evidence="2" id="KW-1185">Reference proteome</keyword>
<accession>A0A7J7ZGK8</accession>
<dbReference type="PANTHER" id="PTHR10226:SF3">
    <property type="entry name" value="A-KINASE ANCHOR PROTEIN 11"/>
    <property type="match status" value="1"/>
</dbReference>
<dbReference type="EMBL" id="JACAGB010000003">
    <property type="protein sequence ID" value="KAF6372820.1"/>
    <property type="molecule type" value="Genomic_DNA"/>
</dbReference>
<proteinExistence type="predicted"/>
<name>A0A7J7ZGK8_PIPKU</name>